<evidence type="ECO:0000256" key="2">
    <source>
        <dbReference type="ARBA" id="ARBA00005019"/>
    </source>
</evidence>
<keyword evidence="4 11" id="KW-0662">Pyridine nucleotide biosynthesis</keyword>
<evidence type="ECO:0000256" key="1">
    <source>
        <dbReference type="ARBA" id="ARBA00002324"/>
    </source>
</evidence>
<dbReference type="InterPro" id="IPR004821">
    <property type="entry name" value="Cyt_trans-like"/>
</dbReference>
<sequence>MKLGIFGGTFNPIHFGHLRAAEEVREKLNLDKILFIPASIPPHRPLTELVDFSHRYEMVKKAIANNPYFFVSDIEGKRAGKSYTVDTLEILISEKKDIEIFFIIGLDAFLGIKTWKTPEKLFQLTHFIVIPRKAPKKYMIETLNYFFSKIKIEKNCFYLPTGKIVYYCPISSLNISATHIRRLIREKKSIRYLVPSSVEEYIYTYGLYRGRNEKCD</sequence>
<evidence type="ECO:0000256" key="10">
    <source>
        <dbReference type="ARBA" id="ARBA00048721"/>
    </source>
</evidence>
<comment type="catalytic activity">
    <reaction evidence="10 11">
        <text>nicotinate beta-D-ribonucleotide + ATP + H(+) = deamido-NAD(+) + diphosphate</text>
        <dbReference type="Rhea" id="RHEA:22860"/>
        <dbReference type="ChEBI" id="CHEBI:15378"/>
        <dbReference type="ChEBI" id="CHEBI:30616"/>
        <dbReference type="ChEBI" id="CHEBI:33019"/>
        <dbReference type="ChEBI" id="CHEBI:57502"/>
        <dbReference type="ChEBI" id="CHEBI:58437"/>
        <dbReference type="EC" id="2.7.7.18"/>
    </reaction>
</comment>
<evidence type="ECO:0000256" key="9">
    <source>
        <dbReference type="ARBA" id="ARBA00023027"/>
    </source>
</evidence>
<evidence type="ECO:0000256" key="7">
    <source>
        <dbReference type="ARBA" id="ARBA00022741"/>
    </source>
</evidence>
<proteinExistence type="inferred from homology"/>
<comment type="pathway">
    <text evidence="2 11">Cofactor biosynthesis; NAD(+) biosynthesis; deamido-NAD(+) from nicotinate D-ribonucleotide: step 1/1.</text>
</comment>
<keyword evidence="9 11" id="KW-0520">NAD</keyword>
<keyword evidence="7 11" id="KW-0547">Nucleotide-binding</keyword>
<dbReference type="InterPro" id="IPR014729">
    <property type="entry name" value="Rossmann-like_a/b/a_fold"/>
</dbReference>
<reference evidence="13" key="1">
    <citation type="journal article" date="2020" name="mSystems">
        <title>Genome- and Community-Level Interaction Insights into Carbon Utilization and Element Cycling Functions of Hydrothermarchaeota in Hydrothermal Sediment.</title>
        <authorList>
            <person name="Zhou Z."/>
            <person name="Liu Y."/>
            <person name="Xu W."/>
            <person name="Pan J."/>
            <person name="Luo Z.H."/>
            <person name="Li M."/>
        </authorList>
    </citation>
    <scope>NUCLEOTIDE SEQUENCE [LARGE SCALE GENOMIC DNA]</scope>
    <source>
        <strain evidence="13">HyVt-233</strain>
    </source>
</reference>
<organism evidence="13">
    <name type="scientific">Desulfofervidus auxilii</name>
    <dbReference type="NCBI Taxonomy" id="1621989"/>
    <lineage>
        <taxon>Bacteria</taxon>
        <taxon>Pseudomonadati</taxon>
        <taxon>Thermodesulfobacteriota</taxon>
        <taxon>Candidatus Desulfofervidia</taxon>
        <taxon>Candidatus Desulfofervidales</taxon>
        <taxon>Candidatus Desulfofervidaceae</taxon>
        <taxon>Candidatus Desulfofervidus</taxon>
    </lineage>
</organism>
<dbReference type="HAMAP" id="MF_00244">
    <property type="entry name" value="NaMN_adenylyltr"/>
    <property type="match status" value="1"/>
</dbReference>
<protein>
    <recommendedName>
        <fullName evidence="11">Probable nicotinate-nucleotide adenylyltransferase</fullName>
        <ecNumber evidence="11">2.7.7.18</ecNumber>
    </recommendedName>
    <alternativeName>
        <fullName evidence="11">Deamido-NAD(+) diphosphorylase</fullName>
    </alternativeName>
    <alternativeName>
        <fullName evidence="11">Deamido-NAD(+) pyrophosphorylase</fullName>
    </alternativeName>
    <alternativeName>
        <fullName evidence="11">Nicotinate mononucleotide adenylyltransferase</fullName>
        <shortName evidence="11">NaMN adenylyltransferase</shortName>
    </alternativeName>
</protein>
<gene>
    <name evidence="11" type="primary">nadD</name>
    <name evidence="13" type="ORF">ENG63_09490</name>
</gene>
<dbReference type="PANTHER" id="PTHR39321:SF3">
    <property type="entry name" value="PHOSPHOPANTETHEINE ADENYLYLTRANSFERASE"/>
    <property type="match status" value="1"/>
</dbReference>
<dbReference type="CDD" id="cd02165">
    <property type="entry name" value="NMNAT"/>
    <property type="match status" value="1"/>
</dbReference>
<dbReference type="NCBIfam" id="TIGR00482">
    <property type="entry name" value="nicotinate (nicotinamide) nucleotide adenylyltransferase"/>
    <property type="match status" value="1"/>
</dbReference>
<evidence type="ECO:0000256" key="3">
    <source>
        <dbReference type="ARBA" id="ARBA00009014"/>
    </source>
</evidence>
<dbReference type="NCBIfam" id="NF000840">
    <property type="entry name" value="PRK00071.1-3"/>
    <property type="match status" value="1"/>
</dbReference>
<dbReference type="Proteomes" id="UP000886289">
    <property type="component" value="Unassembled WGS sequence"/>
</dbReference>
<dbReference type="UniPathway" id="UPA00253">
    <property type="reaction ID" value="UER00332"/>
</dbReference>
<keyword evidence="8 11" id="KW-0067">ATP-binding</keyword>
<evidence type="ECO:0000256" key="4">
    <source>
        <dbReference type="ARBA" id="ARBA00022642"/>
    </source>
</evidence>
<comment type="similarity">
    <text evidence="3 11">Belongs to the NadD family.</text>
</comment>
<dbReference type="NCBIfam" id="TIGR00125">
    <property type="entry name" value="cyt_tran_rel"/>
    <property type="match status" value="1"/>
</dbReference>
<dbReference type="AlphaFoldDB" id="A0A7C0YB65"/>
<evidence type="ECO:0000259" key="12">
    <source>
        <dbReference type="Pfam" id="PF01467"/>
    </source>
</evidence>
<dbReference type="EMBL" id="DRBS01000351">
    <property type="protein sequence ID" value="HDD45072.1"/>
    <property type="molecule type" value="Genomic_DNA"/>
</dbReference>
<dbReference type="SUPFAM" id="SSF52374">
    <property type="entry name" value="Nucleotidylyl transferase"/>
    <property type="match status" value="1"/>
</dbReference>
<dbReference type="InterPro" id="IPR005248">
    <property type="entry name" value="NadD/NMNAT"/>
</dbReference>
<dbReference type="Gene3D" id="3.40.50.620">
    <property type="entry name" value="HUPs"/>
    <property type="match status" value="1"/>
</dbReference>
<comment type="function">
    <text evidence="1 11">Catalyzes the reversible adenylation of nicotinate mononucleotide (NaMN) to nicotinic acid adenine dinucleotide (NaAD).</text>
</comment>
<keyword evidence="5 11" id="KW-0808">Transferase</keyword>
<evidence type="ECO:0000256" key="5">
    <source>
        <dbReference type="ARBA" id="ARBA00022679"/>
    </source>
</evidence>
<dbReference type="GO" id="GO:0005524">
    <property type="term" value="F:ATP binding"/>
    <property type="evidence" value="ECO:0007669"/>
    <property type="project" value="UniProtKB-KW"/>
</dbReference>
<name>A0A7C0YB65_DESA2</name>
<evidence type="ECO:0000256" key="6">
    <source>
        <dbReference type="ARBA" id="ARBA00022695"/>
    </source>
</evidence>
<accession>A0A7C0YB65</accession>
<evidence type="ECO:0000313" key="13">
    <source>
        <dbReference type="EMBL" id="HDD45072.1"/>
    </source>
</evidence>
<dbReference type="GO" id="GO:0004515">
    <property type="term" value="F:nicotinate-nucleotide adenylyltransferase activity"/>
    <property type="evidence" value="ECO:0007669"/>
    <property type="project" value="UniProtKB-UniRule"/>
</dbReference>
<comment type="caution">
    <text evidence="13">The sequence shown here is derived from an EMBL/GenBank/DDBJ whole genome shotgun (WGS) entry which is preliminary data.</text>
</comment>
<feature type="domain" description="Cytidyltransferase-like" evidence="12">
    <location>
        <begin position="5"/>
        <end position="182"/>
    </location>
</feature>
<evidence type="ECO:0000256" key="11">
    <source>
        <dbReference type="HAMAP-Rule" id="MF_00244"/>
    </source>
</evidence>
<dbReference type="PANTHER" id="PTHR39321">
    <property type="entry name" value="NICOTINATE-NUCLEOTIDE ADENYLYLTRANSFERASE-RELATED"/>
    <property type="match status" value="1"/>
</dbReference>
<dbReference type="GO" id="GO:0009435">
    <property type="term" value="P:NAD+ biosynthetic process"/>
    <property type="evidence" value="ECO:0007669"/>
    <property type="project" value="UniProtKB-UniRule"/>
</dbReference>
<evidence type="ECO:0000256" key="8">
    <source>
        <dbReference type="ARBA" id="ARBA00022840"/>
    </source>
</evidence>
<dbReference type="EC" id="2.7.7.18" evidence="11"/>
<keyword evidence="6 11" id="KW-0548">Nucleotidyltransferase</keyword>
<dbReference type="Pfam" id="PF01467">
    <property type="entry name" value="CTP_transf_like"/>
    <property type="match status" value="1"/>
</dbReference>